<dbReference type="Proteomes" id="UP000297245">
    <property type="component" value="Unassembled WGS sequence"/>
</dbReference>
<proteinExistence type="predicted"/>
<protein>
    <recommendedName>
        <fullName evidence="2">F-box domain-containing protein</fullName>
    </recommendedName>
</protein>
<dbReference type="Gene3D" id="1.20.1280.50">
    <property type="match status" value="1"/>
</dbReference>
<evidence type="ECO:0000259" key="2">
    <source>
        <dbReference type="Pfam" id="PF12937"/>
    </source>
</evidence>
<organism evidence="3 4">
    <name type="scientific">Dendrothele bispora (strain CBS 962.96)</name>
    <dbReference type="NCBI Taxonomy" id="1314807"/>
    <lineage>
        <taxon>Eukaryota</taxon>
        <taxon>Fungi</taxon>
        <taxon>Dikarya</taxon>
        <taxon>Basidiomycota</taxon>
        <taxon>Agaricomycotina</taxon>
        <taxon>Agaricomycetes</taxon>
        <taxon>Agaricomycetidae</taxon>
        <taxon>Agaricales</taxon>
        <taxon>Agaricales incertae sedis</taxon>
        <taxon>Dendrothele</taxon>
    </lineage>
</organism>
<dbReference type="Pfam" id="PF12937">
    <property type="entry name" value="F-box-like"/>
    <property type="match status" value="1"/>
</dbReference>
<gene>
    <name evidence="3" type="ORF">K435DRAFT_861468</name>
</gene>
<evidence type="ECO:0000256" key="1">
    <source>
        <dbReference type="SAM" id="MobiDB-lite"/>
    </source>
</evidence>
<name>A0A4S8LVK0_DENBC</name>
<feature type="region of interest" description="Disordered" evidence="1">
    <location>
        <begin position="328"/>
        <end position="357"/>
    </location>
</feature>
<dbReference type="InterPro" id="IPR001810">
    <property type="entry name" value="F-box_dom"/>
</dbReference>
<sequence>MSPFLALPTKILEQILVQCGHNGSPESISTICQTCKELRDLIYDATIWREVYLSVLNSPFVPQEVIAKFVGGKGILEKGKFDWKRRLVAVMSLQKQLKTLDLAENLDEYIFTLSGLASAPFPVFPDRPCHLSLNAVWVDKLLADGFPKPLIDRLMRKSPVMSYTTNSAATNDSLKWEATNVGEQFYRLVLQTGFRPHQAVTPDTNSCSSPARQQALTRAVARHRVYNMLYPSASRCWGPFLPCPVSALDPSQSREPHSLVPDYPFLSAARIVVEANLRESLEESDQGEGMMVWEVDRGQVWPLFTYELGRRDVYEFIERLDGKVNDGEGTKGKWSGVDGGSEDEQAPGSSDQPDTEGWDWAGVEGTWTCVISLYTLQLVADALFIQLVAQSVGWIIDNSFIIAYVHSQLFSGQLNMMYSVPDGLNHNMRETCRISSMRLRITGYSWVHRSEPPSITVLPPEPTSLSPPSSFSTLQGTDEVPDAESALVREEEKYKDAMDSLVYALPVIHFSDDQPGVTSERTIRGTVRMISGGVVRWSMISRDNLEEHDDWVLEAVQIGGIGSGLGAAGMWTGAGHENGDPLGESDVDVEGRMIDWF</sequence>
<dbReference type="SUPFAM" id="SSF81383">
    <property type="entry name" value="F-box domain"/>
    <property type="match status" value="1"/>
</dbReference>
<feature type="domain" description="F-box" evidence="2">
    <location>
        <begin position="5"/>
        <end position="53"/>
    </location>
</feature>
<dbReference type="InterPro" id="IPR036047">
    <property type="entry name" value="F-box-like_dom_sf"/>
</dbReference>
<keyword evidence="4" id="KW-1185">Reference proteome</keyword>
<evidence type="ECO:0000313" key="4">
    <source>
        <dbReference type="Proteomes" id="UP000297245"/>
    </source>
</evidence>
<evidence type="ECO:0000313" key="3">
    <source>
        <dbReference type="EMBL" id="THU93470.1"/>
    </source>
</evidence>
<accession>A0A4S8LVK0</accession>
<dbReference type="OrthoDB" id="3226064at2759"/>
<reference evidence="3 4" key="1">
    <citation type="journal article" date="2019" name="Nat. Ecol. Evol.">
        <title>Megaphylogeny resolves global patterns of mushroom evolution.</title>
        <authorList>
            <person name="Varga T."/>
            <person name="Krizsan K."/>
            <person name="Foldi C."/>
            <person name="Dima B."/>
            <person name="Sanchez-Garcia M."/>
            <person name="Sanchez-Ramirez S."/>
            <person name="Szollosi G.J."/>
            <person name="Szarkandi J.G."/>
            <person name="Papp V."/>
            <person name="Albert L."/>
            <person name="Andreopoulos W."/>
            <person name="Angelini C."/>
            <person name="Antonin V."/>
            <person name="Barry K.W."/>
            <person name="Bougher N.L."/>
            <person name="Buchanan P."/>
            <person name="Buyck B."/>
            <person name="Bense V."/>
            <person name="Catcheside P."/>
            <person name="Chovatia M."/>
            <person name="Cooper J."/>
            <person name="Damon W."/>
            <person name="Desjardin D."/>
            <person name="Finy P."/>
            <person name="Geml J."/>
            <person name="Haridas S."/>
            <person name="Hughes K."/>
            <person name="Justo A."/>
            <person name="Karasinski D."/>
            <person name="Kautmanova I."/>
            <person name="Kiss B."/>
            <person name="Kocsube S."/>
            <person name="Kotiranta H."/>
            <person name="LaButti K.M."/>
            <person name="Lechner B.E."/>
            <person name="Liimatainen K."/>
            <person name="Lipzen A."/>
            <person name="Lukacs Z."/>
            <person name="Mihaltcheva S."/>
            <person name="Morgado L.N."/>
            <person name="Niskanen T."/>
            <person name="Noordeloos M.E."/>
            <person name="Ohm R.A."/>
            <person name="Ortiz-Santana B."/>
            <person name="Ovrebo C."/>
            <person name="Racz N."/>
            <person name="Riley R."/>
            <person name="Savchenko A."/>
            <person name="Shiryaev A."/>
            <person name="Soop K."/>
            <person name="Spirin V."/>
            <person name="Szebenyi C."/>
            <person name="Tomsovsky M."/>
            <person name="Tulloss R.E."/>
            <person name="Uehling J."/>
            <person name="Grigoriev I.V."/>
            <person name="Vagvolgyi C."/>
            <person name="Papp T."/>
            <person name="Martin F.M."/>
            <person name="Miettinen O."/>
            <person name="Hibbett D.S."/>
            <person name="Nagy L.G."/>
        </authorList>
    </citation>
    <scope>NUCLEOTIDE SEQUENCE [LARGE SCALE GENOMIC DNA]</scope>
    <source>
        <strain evidence="3 4">CBS 962.96</strain>
    </source>
</reference>
<dbReference type="AlphaFoldDB" id="A0A4S8LVK0"/>
<dbReference type="EMBL" id="ML179248">
    <property type="protein sequence ID" value="THU93470.1"/>
    <property type="molecule type" value="Genomic_DNA"/>
</dbReference>